<name>A0A7X0VZJ8_9BACL</name>
<evidence type="ECO:0000313" key="2">
    <source>
        <dbReference type="Proteomes" id="UP000564644"/>
    </source>
</evidence>
<dbReference type="AlphaFoldDB" id="A0A7X0VZJ8"/>
<evidence type="ECO:0000313" key="1">
    <source>
        <dbReference type="EMBL" id="MBB6734063.1"/>
    </source>
</evidence>
<proteinExistence type="predicted"/>
<gene>
    <name evidence="1" type="ORF">H7C18_24380</name>
</gene>
<keyword evidence="2" id="KW-1185">Reference proteome</keyword>
<dbReference type="EMBL" id="JACJVO010000032">
    <property type="protein sequence ID" value="MBB6734063.1"/>
    <property type="molecule type" value="Genomic_DNA"/>
</dbReference>
<accession>A0A7X0VZJ8</accession>
<comment type="caution">
    <text evidence="1">The sequence shown here is derived from an EMBL/GenBank/DDBJ whole genome shotgun (WGS) entry which is preliminary data.</text>
</comment>
<reference evidence="1 2" key="1">
    <citation type="submission" date="2020-08" db="EMBL/GenBank/DDBJ databases">
        <title>Cohnella phylogeny.</title>
        <authorList>
            <person name="Dunlap C."/>
        </authorList>
    </citation>
    <scope>NUCLEOTIDE SEQUENCE [LARGE SCALE GENOMIC DNA]</scope>
    <source>
        <strain evidence="1 2">CBP 2801</strain>
    </source>
</reference>
<dbReference type="RefSeq" id="WP_185131719.1">
    <property type="nucleotide sequence ID" value="NZ_JACJVO010000032.1"/>
</dbReference>
<organism evidence="1 2">
    <name type="scientific">Cohnella zeiphila</name>
    <dbReference type="NCBI Taxonomy" id="2761120"/>
    <lineage>
        <taxon>Bacteria</taxon>
        <taxon>Bacillati</taxon>
        <taxon>Bacillota</taxon>
        <taxon>Bacilli</taxon>
        <taxon>Bacillales</taxon>
        <taxon>Paenibacillaceae</taxon>
        <taxon>Cohnella</taxon>
    </lineage>
</organism>
<protein>
    <recommendedName>
        <fullName evidence="3">Calcineurin-like phosphoesterase domain-containing protein</fullName>
    </recommendedName>
</protein>
<dbReference type="Proteomes" id="UP000564644">
    <property type="component" value="Unassembled WGS sequence"/>
</dbReference>
<sequence>MKQLKDTHPDHVVALNGNHEKSFAAAEMEELVEWVCNLPLIYEDDQFIFTHFGLNLYENMHFQQAAFVLFL</sequence>
<evidence type="ECO:0008006" key="3">
    <source>
        <dbReference type="Google" id="ProtNLM"/>
    </source>
</evidence>
<dbReference type="InterPro" id="IPR029052">
    <property type="entry name" value="Metallo-depent_PP-like"/>
</dbReference>
<dbReference type="SUPFAM" id="SSF56300">
    <property type="entry name" value="Metallo-dependent phosphatases"/>
    <property type="match status" value="1"/>
</dbReference>